<sequence>MRSSKRSLAWLLAILVTVGLVAGACGKSSSDSTSGTTSASSKFDYKSISGTLNGSGATFPKAFYEETIAGFKKVASGVTVNYNAVGSGQGKKDLAAGTSDWAGSDSLVSDADKATFKGPFLYFPTVAAPITVSYNLSGVKSINLSATTLAKIFMGKVTTWNDPAIAADNSGVTLPSTKITVAVRSDGSGTTSNFSKFLLAADPTDFTIAAGDTVAWPAAQAGKGNAGVAQIIKDTPGAIGYVDLSDAKATGLSFASIMNKDGKFVAPTLAGATAALANATVKDDLTYSALNTVGAEAYPITAGTYVLVYVTPASNASAIKGWLTYLLTEGQNLAKDVDFAPLPTALRDKALAQITQIQG</sequence>
<dbReference type="PANTHER" id="PTHR42996:SF1">
    <property type="entry name" value="PHOSPHATE-BINDING PROTEIN PSTS"/>
    <property type="match status" value="1"/>
</dbReference>
<proteinExistence type="inferred from homology"/>
<dbReference type="InterPro" id="IPR050962">
    <property type="entry name" value="Phosphate-bind_PstS"/>
</dbReference>
<feature type="domain" description="PBP" evidence="4">
    <location>
        <begin position="49"/>
        <end position="328"/>
    </location>
</feature>
<dbReference type="GO" id="GO:0043190">
    <property type="term" value="C:ATP-binding cassette (ABC) transporter complex"/>
    <property type="evidence" value="ECO:0007669"/>
    <property type="project" value="InterPro"/>
</dbReference>
<organism evidence="7">
    <name type="scientific">freshwater metagenome</name>
    <dbReference type="NCBI Taxonomy" id="449393"/>
    <lineage>
        <taxon>unclassified sequences</taxon>
        <taxon>metagenomes</taxon>
        <taxon>ecological metagenomes</taxon>
    </lineage>
</organism>
<evidence type="ECO:0000259" key="4">
    <source>
        <dbReference type="Pfam" id="PF12849"/>
    </source>
</evidence>
<dbReference type="EMBL" id="CAEUNJ010000099">
    <property type="protein sequence ID" value="CAB4372708.1"/>
    <property type="molecule type" value="Genomic_DNA"/>
</dbReference>
<dbReference type="GO" id="GO:0042301">
    <property type="term" value="F:phosphate ion binding"/>
    <property type="evidence" value="ECO:0007669"/>
    <property type="project" value="InterPro"/>
</dbReference>
<dbReference type="CDD" id="cd13565">
    <property type="entry name" value="PBP2_PstS"/>
    <property type="match status" value="1"/>
</dbReference>
<comment type="similarity">
    <text evidence="1">Belongs to the PstS family.</text>
</comment>
<dbReference type="Pfam" id="PF12849">
    <property type="entry name" value="PBP_like_2"/>
    <property type="match status" value="1"/>
</dbReference>
<evidence type="ECO:0000313" key="9">
    <source>
        <dbReference type="EMBL" id="CAB4705425.1"/>
    </source>
</evidence>
<reference evidence="7" key="1">
    <citation type="submission" date="2020-05" db="EMBL/GenBank/DDBJ databases">
        <authorList>
            <person name="Chiriac C."/>
            <person name="Salcher M."/>
            <person name="Ghai R."/>
            <person name="Kavagutti S V."/>
        </authorList>
    </citation>
    <scope>NUCLEOTIDE SEQUENCE</scope>
</reference>
<evidence type="ECO:0000313" key="11">
    <source>
        <dbReference type="EMBL" id="CAB5074200.1"/>
    </source>
</evidence>
<dbReference type="AlphaFoldDB" id="A0A6J6F2C3"/>
<dbReference type="NCBIfam" id="TIGR00975">
    <property type="entry name" value="3a0107s03"/>
    <property type="match status" value="1"/>
</dbReference>
<name>A0A6J6F2C3_9ZZZZ</name>
<evidence type="ECO:0000313" key="6">
    <source>
        <dbReference type="EMBL" id="CAB4372708.1"/>
    </source>
</evidence>
<dbReference type="InterPro" id="IPR005673">
    <property type="entry name" value="ABC_phos-bd_PstS"/>
</dbReference>
<dbReference type="EMBL" id="CAEZVC010000078">
    <property type="protein sequence ID" value="CAB4626922.1"/>
    <property type="molecule type" value="Genomic_DNA"/>
</dbReference>
<dbReference type="SUPFAM" id="SSF53850">
    <property type="entry name" value="Periplasmic binding protein-like II"/>
    <property type="match status" value="1"/>
</dbReference>
<evidence type="ECO:0000256" key="3">
    <source>
        <dbReference type="ARBA" id="ARBA00022592"/>
    </source>
</evidence>
<keyword evidence="2" id="KW-0813">Transport</keyword>
<evidence type="ECO:0000256" key="1">
    <source>
        <dbReference type="ARBA" id="ARBA00008725"/>
    </source>
</evidence>
<dbReference type="EMBL" id="CAFBRD010000008">
    <property type="protein sequence ID" value="CAB5074200.1"/>
    <property type="molecule type" value="Genomic_DNA"/>
</dbReference>
<dbReference type="PIRSF" id="PIRSF002756">
    <property type="entry name" value="PstS"/>
    <property type="match status" value="1"/>
</dbReference>
<dbReference type="GO" id="GO:0035435">
    <property type="term" value="P:phosphate ion transmembrane transport"/>
    <property type="evidence" value="ECO:0007669"/>
    <property type="project" value="InterPro"/>
</dbReference>
<dbReference type="PROSITE" id="PS51257">
    <property type="entry name" value="PROKAR_LIPOPROTEIN"/>
    <property type="match status" value="1"/>
</dbReference>
<gene>
    <name evidence="7" type="ORF">UFOPK1762_00681</name>
    <name evidence="8" type="ORF">UFOPK1906_01232</name>
    <name evidence="9" type="ORF">UFOPK2624_00789</name>
    <name evidence="10" type="ORF">UFOPK2969_00431</name>
    <name evidence="5" type="ORF">UFOPK3331_00785</name>
    <name evidence="6" type="ORF">UFOPK4201_01755</name>
    <name evidence="11" type="ORF">UFOPK4371_00279</name>
</gene>
<keyword evidence="3" id="KW-0592">Phosphate transport</keyword>
<dbReference type="InterPro" id="IPR024370">
    <property type="entry name" value="PBP_domain"/>
</dbReference>
<evidence type="ECO:0000256" key="2">
    <source>
        <dbReference type="ARBA" id="ARBA00022448"/>
    </source>
</evidence>
<dbReference type="EMBL" id="CAEZXY010000025">
    <property type="protein sequence ID" value="CAB4705425.1"/>
    <property type="molecule type" value="Genomic_DNA"/>
</dbReference>
<dbReference type="EMBL" id="CAFAAD010000021">
    <property type="protein sequence ID" value="CAB4786314.1"/>
    <property type="molecule type" value="Genomic_DNA"/>
</dbReference>
<dbReference type="EMBL" id="CAESAL010000020">
    <property type="protein sequence ID" value="CAB4338629.1"/>
    <property type="molecule type" value="Genomic_DNA"/>
</dbReference>
<evidence type="ECO:0000313" key="5">
    <source>
        <dbReference type="EMBL" id="CAB4338629.1"/>
    </source>
</evidence>
<evidence type="ECO:0000313" key="10">
    <source>
        <dbReference type="EMBL" id="CAB4786314.1"/>
    </source>
</evidence>
<evidence type="ECO:0000313" key="7">
    <source>
        <dbReference type="EMBL" id="CAB4581785.1"/>
    </source>
</evidence>
<dbReference type="Gene3D" id="3.40.190.10">
    <property type="entry name" value="Periplasmic binding protein-like II"/>
    <property type="match status" value="2"/>
</dbReference>
<evidence type="ECO:0000313" key="8">
    <source>
        <dbReference type="EMBL" id="CAB4626922.1"/>
    </source>
</evidence>
<protein>
    <submittedName>
        <fullName evidence="7">Unannotated protein</fullName>
    </submittedName>
</protein>
<dbReference type="PANTHER" id="PTHR42996">
    <property type="entry name" value="PHOSPHATE-BINDING PROTEIN PSTS"/>
    <property type="match status" value="1"/>
</dbReference>
<accession>A0A6J6F2C3</accession>
<dbReference type="EMBL" id="CAEZTY010000017">
    <property type="protein sequence ID" value="CAB4581785.1"/>
    <property type="molecule type" value="Genomic_DNA"/>
</dbReference>